<proteinExistence type="predicted"/>
<dbReference type="InParanoid" id="A0A1Y5TRT3"/>
<name>A0A1Y5TRT3_9PROT</name>
<dbReference type="Proteomes" id="UP000193200">
    <property type="component" value="Unassembled WGS sequence"/>
</dbReference>
<dbReference type="InterPro" id="IPR036849">
    <property type="entry name" value="Enolase-like_C_sf"/>
</dbReference>
<dbReference type="Gene3D" id="3.20.20.120">
    <property type="entry name" value="Enolase-like C-terminal domain"/>
    <property type="match status" value="1"/>
</dbReference>
<gene>
    <name evidence="1" type="ORF">OCH7691_03283</name>
</gene>
<evidence type="ECO:0008006" key="3">
    <source>
        <dbReference type="Google" id="ProtNLM"/>
    </source>
</evidence>
<accession>A0A1Y5TRT3</accession>
<sequence>MLGLERIAEKKRNTGITFARHERGNGIGLLANIHLAAAVAPAPFIEYPFDPPEWTVERRDLILAGPVVAEQG</sequence>
<dbReference type="EMBL" id="FWFR01000003">
    <property type="protein sequence ID" value="SLN70364.1"/>
    <property type="molecule type" value="Genomic_DNA"/>
</dbReference>
<keyword evidence="2" id="KW-1185">Reference proteome</keyword>
<protein>
    <recommendedName>
        <fullName evidence="3">Enolase C-terminal domain-containing protein</fullName>
    </recommendedName>
</protein>
<organism evidence="1 2">
    <name type="scientific">Oceanibacterium hippocampi</name>
    <dbReference type="NCBI Taxonomy" id="745714"/>
    <lineage>
        <taxon>Bacteria</taxon>
        <taxon>Pseudomonadati</taxon>
        <taxon>Pseudomonadota</taxon>
        <taxon>Alphaproteobacteria</taxon>
        <taxon>Sneathiellales</taxon>
        <taxon>Sneathiellaceae</taxon>
        <taxon>Oceanibacterium</taxon>
    </lineage>
</organism>
<reference evidence="1 2" key="1">
    <citation type="submission" date="2017-03" db="EMBL/GenBank/DDBJ databases">
        <authorList>
            <person name="Afonso C.L."/>
            <person name="Miller P.J."/>
            <person name="Scott M.A."/>
            <person name="Spackman E."/>
            <person name="Goraichik I."/>
            <person name="Dimitrov K.M."/>
            <person name="Suarez D.L."/>
            <person name="Swayne D.E."/>
        </authorList>
    </citation>
    <scope>NUCLEOTIDE SEQUENCE [LARGE SCALE GENOMIC DNA]</scope>
    <source>
        <strain evidence="1 2">CECT 7691</strain>
    </source>
</reference>
<evidence type="ECO:0000313" key="1">
    <source>
        <dbReference type="EMBL" id="SLN70364.1"/>
    </source>
</evidence>
<evidence type="ECO:0000313" key="2">
    <source>
        <dbReference type="Proteomes" id="UP000193200"/>
    </source>
</evidence>
<dbReference type="AlphaFoldDB" id="A0A1Y5TRT3"/>